<feature type="region of interest" description="Disordered" evidence="1">
    <location>
        <begin position="246"/>
        <end position="279"/>
    </location>
</feature>
<dbReference type="Proteomes" id="UP000289152">
    <property type="component" value="Unassembled WGS sequence"/>
</dbReference>
<comment type="caution">
    <text evidence="2">The sequence shown here is derived from an EMBL/GenBank/DDBJ whole genome shotgun (WGS) entry which is preliminary data.</text>
</comment>
<evidence type="ECO:0000313" key="2">
    <source>
        <dbReference type="EMBL" id="RXK42104.1"/>
    </source>
</evidence>
<dbReference type="STRING" id="5217.A0A4Q1BVE3"/>
<accession>A0A4Q1BVE3</accession>
<feature type="compositionally biased region" description="Low complexity" evidence="1">
    <location>
        <begin position="262"/>
        <end position="271"/>
    </location>
</feature>
<feature type="compositionally biased region" description="Low complexity" evidence="1">
    <location>
        <begin position="151"/>
        <end position="205"/>
    </location>
</feature>
<dbReference type="VEuPathDB" id="FungiDB:TREMEDRAFT_63059"/>
<gene>
    <name evidence="2" type="ORF">M231_00461</name>
</gene>
<organism evidence="2 3">
    <name type="scientific">Tremella mesenterica</name>
    <name type="common">Jelly fungus</name>
    <dbReference type="NCBI Taxonomy" id="5217"/>
    <lineage>
        <taxon>Eukaryota</taxon>
        <taxon>Fungi</taxon>
        <taxon>Dikarya</taxon>
        <taxon>Basidiomycota</taxon>
        <taxon>Agaricomycotina</taxon>
        <taxon>Tremellomycetes</taxon>
        <taxon>Tremellales</taxon>
        <taxon>Tremellaceae</taxon>
        <taxon>Tremella</taxon>
    </lineage>
</organism>
<feature type="compositionally biased region" description="Basic and acidic residues" evidence="1">
    <location>
        <begin position="599"/>
        <end position="608"/>
    </location>
</feature>
<dbReference type="EMBL" id="SDIL01000003">
    <property type="protein sequence ID" value="RXK42104.1"/>
    <property type="molecule type" value="Genomic_DNA"/>
</dbReference>
<dbReference type="OrthoDB" id="74813at2759"/>
<reference evidence="2 3" key="1">
    <citation type="submission" date="2016-06" db="EMBL/GenBank/DDBJ databases">
        <title>Evolution of pathogenesis and genome organization in the Tremellales.</title>
        <authorList>
            <person name="Cuomo C."/>
            <person name="Litvintseva A."/>
            <person name="Heitman J."/>
            <person name="Chen Y."/>
            <person name="Sun S."/>
            <person name="Springer D."/>
            <person name="Dromer F."/>
            <person name="Young S."/>
            <person name="Zeng Q."/>
            <person name="Chapman S."/>
            <person name="Gujja S."/>
            <person name="Saif S."/>
            <person name="Birren B."/>
        </authorList>
    </citation>
    <scope>NUCLEOTIDE SEQUENCE [LARGE SCALE GENOMIC DNA]</scope>
    <source>
        <strain evidence="2 3">ATCC 28783</strain>
    </source>
</reference>
<proteinExistence type="predicted"/>
<feature type="region of interest" description="Disordered" evidence="1">
    <location>
        <begin position="319"/>
        <end position="339"/>
    </location>
</feature>
<feature type="compositionally biased region" description="Acidic residues" evidence="1">
    <location>
        <begin position="581"/>
        <end position="598"/>
    </location>
</feature>
<dbReference type="AlphaFoldDB" id="A0A4Q1BVE3"/>
<keyword evidence="3" id="KW-1185">Reference proteome</keyword>
<evidence type="ECO:0000256" key="1">
    <source>
        <dbReference type="SAM" id="MobiDB-lite"/>
    </source>
</evidence>
<feature type="region of interest" description="Disordered" evidence="1">
    <location>
        <begin position="578"/>
        <end position="608"/>
    </location>
</feature>
<evidence type="ECO:0000313" key="3">
    <source>
        <dbReference type="Proteomes" id="UP000289152"/>
    </source>
</evidence>
<name>A0A4Q1BVE3_TREME</name>
<dbReference type="InParanoid" id="A0A4Q1BVE3"/>
<feature type="region of interest" description="Disordered" evidence="1">
    <location>
        <begin position="141"/>
        <end position="231"/>
    </location>
</feature>
<protein>
    <submittedName>
        <fullName evidence="2">Uncharacterized protein</fullName>
    </submittedName>
</protein>
<sequence>MKRLKLSLLPPLVSQTQNLLLPIPQDIETISQLRKHIFRSLSTVRDGVQSSKEIRLDIEGFELLPGSEIDIIQDGDVVIARTADSSSDSTLVNGVSIDDGIEGDSIVVIGTKRKVKARASTLVPKSKKVKMIPSRVVSATATPALPPLPPSSSSSSETSSFSISSSSVSSPSSSSSTSSSSGSFSSSSSSSTSSSAPTPSQSKPSTRPPYSDPTNSTHIPPGKGKPSTQLRNLRRRKARLMKKLSASIPFPSLPSHSNTQSHILTTTSTHPTDPHPNLMEETSRSVLLPLPFDLPRDAGNPNKRGDYLRQMGKVRATKTIFSPPTPPHEPMANEPTAGSGTIVDPERALCENVEHWRETVNGNVAIQEMTESAGGIRKNKKGGRIVPPSEKILPDNMFVTSVDFSHSGTRNREGRVSLSQSQDHFMEVEGSFDIEEIDEGQQGTWDGVMVGTKVNGVDRKSGGSGSADDLGVCDEAEKGLNGVNGHEENDQDQALWNQAEREYDNLPLLTPMTFLSFPPEDILVWKELELNMITYTPELRIHLARLIPHYKPLSKDEETHEKRFFSLQFELLSRPSHNDEYEGWDDTDPIENDDVGDGGEEKEKERERERMELKIEDLLLSKWRVMVIPQ</sequence>